<dbReference type="GO" id="GO:0019748">
    <property type="term" value="P:secondary metabolic process"/>
    <property type="evidence" value="ECO:0007669"/>
    <property type="project" value="TreeGrafter"/>
</dbReference>
<gene>
    <name evidence="3" type="ORF">G0Q06_09925</name>
</gene>
<reference evidence="3 4" key="1">
    <citation type="submission" date="2020-02" db="EMBL/GenBank/DDBJ databases">
        <title>Albibacoteraceae fam. nov., the first described family within the subdivision 4 Verrucomicrobia.</title>
        <authorList>
            <person name="Xi F."/>
        </authorList>
    </citation>
    <scope>NUCLEOTIDE SEQUENCE [LARGE SCALE GENOMIC DNA]</scope>
    <source>
        <strain evidence="3 4">CK1056</strain>
    </source>
</reference>
<dbReference type="InterPro" id="IPR032466">
    <property type="entry name" value="Metal_Hydrolase"/>
</dbReference>
<proteinExistence type="predicted"/>
<dbReference type="GO" id="GO:0016787">
    <property type="term" value="F:hydrolase activity"/>
    <property type="evidence" value="ECO:0007669"/>
    <property type="project" value="UniProtKB-KW"/>
</dbReference>
<evidence type="ECO:0000256" key="1">
    <source>
        <dbReference type="ARBA" id="ARBA00023239"/>
    </source>
</evidence>
<organism evidence="3 4">
    <name type="scientific">Oceanipulchritudo coccoides</name>
    <dbReference type="NCBI Taxonomy" id="2706888"/>
    <lineage>
        <taxon>Bacteria</taxon>
        <taxon>Pseudomonadati</taxon>
        <taxon>Verrucomicrobiota</taxon>
        <taxon>Opitutia</taxon>
        <taxon>Puniceicoccales</taxon>
        <taxon>Oceanipulchritudinaceae</taxon>
        <taxon>Oceanipulchritudo</taxon>
    </lineage>
</organism>
<sequence>MIEGGELCPARPEERISFWDTHVHCYPPEVIADPVAWARAHGEPHWERLVTDGPQGWADPEGLLRAMDAASVEKVLLQAWYWENPSTAELQNSWHAEWMQRYPDRFAACAALHPGLHDLEGALQSAKEWGACAVGECLPQVQSPDGWKHPGWETILEWTTAQGWPFCLHLTEPAGHDYPGRVETPLMEAVALFEKHPAQKWLCAHWGGGLPFHSLNRRVKKALKNVWFDTAASPLLYDSRIWRLVCDLIGPERILFGSDFPLRVYPRKQTLPSWDLLLEEFSQSGLSVDEQRLISRDNMARLFKLG</sequence>
<feature type="domain" description="Amidohydrolase-related" evidence="2">
    <location>
        <begin position="20"/>
        <end position="305"/>
    </location>
</feature>
<dbReference type="PANTHER" id="PTHR21240">
    <property type="entry name" value="2-AMINO-3-CARBOXYLMUCONATE-6-SEMIALDEHYDE DECARBOXYLASE"/>
    <property type="match status" value="1"/>
</dbReference>
<keyword evidence="3" id="KW-0378">Hydrolase</keyword>
<dbReference type="Gene3D" id="3.20.20.140">
    <property type="entry name" value="Metal-dependent hydrolases"/>
    <property type="match status" value="1"/>
</dbReference>
<dbReference type="AlphaFoldDB" id="A0A6B2M1G4"/>
<dbReference type="GO" id="GO:0016831">
    <property type="term" value="F:carboxy-lyase activity"/>
    <property type="evidence" value="ECO:0007669"/>
    <property type="project" value="InterPro"/>
</dbReference>
<dbReference type="InterPro" id="IPR032465">
    <property type="entry name" value="ACMSD"/>
</dbReference>
<evidence type="ECO:0000313" key="3">
    <source>
        <dbReference type="EMBL" id="NDV62768.1"/>
    </source>
</evidence>
<dbReference type="RefSeq" id="WP_163965239.1">
    <property type="nucleotide sequence ID" value="NZ_JAAGNX010000002.1"/>
</dbReference>
<dbReference type="Proteomes" id="UP000478417">
    <property type="component" value="Unassembled WGS sequence"/>
</dbReference>
<protein>
    <submittedName>
        <fullName evidence="3">Amidohydrolase family protein</fullName>
    </submittedName>
</protein>
<keyword evidence="4" id="KW-1185">Reference proteome</keyword>
<dbReference type="GO" id="GO:0005737">
    <property type="term" value="C:cytoplasm"/>
    <property type="evidence" value="ECO:0007669"/>
    <property type="project" value="TreeGrafter"/>
</dbReference>
<dbReference type="PANTHER" id="PTHR21240:SF28">
    <property type="entry name" value="ISO-OROTATE DECARBOXYLASE (EUROFUNG)"/>
    <property type="match status" value="1"/>
</dbReference>
<dbReference type="SUPFAM" id="SSF51556">
    <property type="entry name" value="Metallo-dependent hydrolases"/>
    <property type="match status" value="1"/>
</dbReference>
<evidence type="ECO:0000313" key="4">
    <source>
        <dbReference type="Proteomes" id="UP000478417"/>
    </source>
</evidence>
<comment type="caution">
    <text evidence="3">The sequence shown here is derived from an EMBL/GenBank/DDBJ whole genome shotgun (WGS) entry which is preliminary data.</text>
</comment>
<dbReference type="EMBL" id="JAAGNX010000002">
    <property type="protein sequence ID" value="NDV62768.1"/>
    <property type="molecule type" value="Genomic_DNA"/>
</dbReference>
<accession>A0A6B2M1G4</accession>
<keyword evidence="1" id="KW-0456">Lyase</keyword>
<evidence type="ECO:0000259" key="2">
    <source>
        <dbReference type="Pfam" id="PF04909"/>
    </source>
</evidence>
<name>A0A6B2M1G4_9BACT</name>
<dbReference type="Pfam" id="PF04909">
    <property type="entry name" value="Amidohydro_2"/>
    <property type="match status" value="1"/>
</dbReference>
<dbReference type="InterPro" id="IPR006680">
    <property type="entry name" value="Amidohydro-rel"/>
</dbReference>